<dbReference type="InterPro" id="IPR008927">
    <property type="entry name" value="6-PGluconate_DH-like_C_sf"/>
</dbReference>
<dbReference type="SUPFAM" id="SSF51735">
    <property type="entry name" value="NAD(P)-binding Rossmann-fold domains"/>
    <property type="match status" value="1"/>
</dbReference>
<dbReference type="Pfam" id="PF14833">
    <property type="entry name" value="NAD_binding_11"/>
    <property type="match status" value="1"/>
</dbReference>
<keyword evidence="7" id="KW-1185">Reference proteome</keyword>
<dbReference type="Gene3D" id="3.40.50.720">
    <property type="entry name" value="NAD(P)-binding Rossmann-like Domain"/>
    <property type="match status" value="1"/>
</dbReference>
<protein>
    <submittedName>
        <fullName evidence="6">NAD(P)-dependent oxidoreductase</fullName>
    </submittedName>
</protein>
<comment type="similarity">
    <text evidence="1">Belongs to the HIBADH-related family.</text>
</comment>
<dbReference type="PANTHER" id="PTHR43060">
    <property type="entry name" value="3-HYDROXYISOBUTYRATE DEHYDROGENASE-LIKE 1, MITOCHONDRIAL-RELATED"/>
    <property type="match status" value="1"/>
</dbReference>
<evidence type="ECO:0000259" key="5">
    <source>
        <dbReference type="Pfam" id="PF14833"/>
    </source>
</evidence>
<reference evidence="6" key="2">
    <citation type="submission" date="2022-05" db="EMBL/GenBank/DDBJ databases">
        <authorList>
            <person name="Kim J.-S."/>
            <person name="Lee K."/>
            <person name="Suh M."/>
            <person name="Eom M."/>
            <person name="Kim J.-S."/>
            <person name="Kim D.-S."/>
            <person name="Ko S.-H."/>
            <person name="Shin Y."/>
            <person name="Lee J.-S."/>
        </authorList>
    </citation>
    <scope>NUCLEOTIDE SEQUENCE</scope>
    <source>
        <strain evidence="6">N237</strain>
    </source>
</reference>
<dbReference type="Proteomes" id="UP001056336">
    <property type="component" value="Chromosome"/>
</dbReference>
<gene>
    <name evidence="6" type="ORF">M6D93_02970</name>
</gene>
<dbReference type="InterPro" id="IPR006115">
    <property type="entry name" value="6PGDH_NADP-bd"/>
</dbReference>
<organism evidence="6 7">
    <name type="scientific">Jatrophihabitans telluris</name>
    <dbReference type="NCBI Taxonomy" id="2038343"/>
    <lineage>
        <taxon>Bacteria</taxon>
        <taxon>Bacillati</taxon>
        <taxon>Actinomycetota</taxon>
        <taxon>Actinomycetes</taxon>
        <taxon>Jatrophihabitantales</taxon>
        <taxon>Jatrophihabitantaceae</taxon>
        <taxon>Jatrophihabitans</taxon>
    </lineage>
</organism>
<keyword evidence="3" id="KW-0520">NAD</keyword>
<evidence type="ECO:0000256" key="3">
    <source>
        <dbReference type="ARBA" id="ARBA00023027"/>
    </source>
</evidence>
<evidence type="ECO:0000256" key="2">
    <source>
        <dbReference type="ARBA" id="ARBA00023002"/>
    </source>
</evidence>
<reference evidence="6" key="1">
    <citation type="journal article" date="2018" name="Int. J. Syst. Evol. Microbiol.">
        <title>Jatrophihabitans telluris sp. nov., isolated from sediment soil of lava forest wetlands and the emended description of the genus Jatrophihabitans.</title>
        <authorList>
            <person name="Lee K.C."/>
            <person name="Suh M.K."/>
            <person name="Eom M.K."/>
            <person name="Kim K.K."/>
            <person name="Kim J.S."/>
            <person name="Kim D.S."/>
            <person name="Ko S.H."/>
            <person name="Shin Y.K."/>
            <person name="Lee J.S."/>
        </authorList>
    </citation>
    <scope>NUCLEOTIDE SEQUENCE</scope>
    <source>
        <strain evidence="6">N237</strain>
    </source>
</reference>
<dbReference type="Pfam" id="PF03446">
    <property type="entry name" value="NAD_binding_2"/>
    <property type="match status" value="1"/>
</dbReference>
<dbReference type="EMBL" id="CP097332">
    <property type="protein sequence ID" value="UQX88968.1"/>
    <property type="molecule type" value="Genomic_DNA"/>
</dbReference>
<dbReference type="InterPro" id="IPR029154">
    <property type="entry name" value="HIBADH-like_NADP-bd"/>
</dbReference>
<accession>A0ABY4QZC5</accession>
<dbReference type="SUPFAM" id="SSF48179">
    <property type="entry name" value="6-phosphogluconate dehydrogenase C-terminal domain-like"/>
    <property type="match status" value="1"/>
</dbReference>
<evidence type="ECO:0000259" key="4">
    <source>
        <dbReference type="Pfam" id="PF03446"/>
    </source>
</evidence>
<dbReference type="InterPro" id="IPR036291">
    <property type="entry name" value="NAD(P)-bd_dom_sf"/>
</dbReference>
<feature type="domain" description="6-phosphogluconate dehydrogenase NADP-binding" evidence="4">
    <location>
        <begin position="1"/>
        <end position="146"/>
    </location>
</feature>
<dbReference type="RefSeq" id="WP_249772864.1">
    <property type="nucleotide sequence ID" value="NZ_CP097332.1"/>
</dbReference>
<evidence type="ECO:0000256" key="1">
    <source>
        <dbReference type="ARBA" id="ARBA00009080"/>
    </source>
</evidence>
<name>A0ABY4QZC5_9ACTN</name>
<dbReference type="InterPro" id="IPR015815">
    <property type="entry name" value="HIBADH-related"/>
</dbReference>
<keyword evidence="2" id="KW-0560">Oxidoreductase</keyword>
<proteinExistence type="inferred from homology"/>
<sequence length="297" mass="30683">MGGQIARHLLEQQWSVLGFDVCSAALTELSDRGGRVAASPAALASSVDVVITSLPSTAALWDVVRGPTGLVSGSRPGLTVVETSTMTSAAKRAVCDELRASAVVMLDCPLSGTAAQMAQGDVAVYASGDQDAVQAQWQLFKAFTRSQYNLGTFGNGSDVKLLSNLLVTVHNVAAAEAIVLARRAGLAADRVLEALADGAGTSRMLEVRGPLMVMRQYSQVSASLDEFMKDIELISAFGAEAGSALPLFEVCAGLYRTAVEAGFGAEDHAVVAEVIANLTPAARLQGVHMSATGGGEV</sequence>
<dbReference type="PIRSF" id="PIRSF000103">
    <property type="entry name" value="HIBADH"/>
    <property type="match status" value="1"/>
</dbReference>
<dbReference type="PANTHER" id="PTHR43060:SF15">
    <property type="entry name" value="3-HYDROXYISOBUTYRATE DEHYDROGENASE-LIKE 1, MITOCHONDRIAL-RELATED"/>
    <property type="match status" value="1"/>
</dbReference>
<evidence type="ECO:0000313" key="6">
    <source>
        <dbReference type="EMBL" id="UQX88968.1"/>
    </source>
</evidence>
<dbReference type="InterPro" id="IPR013328">
    <property type="entry name" value="6PGD_dom2"/>
</dbReference>
<feature type="domain" description="3-hydroxyisobutyrate dehydrogenase-like NAD-binding" evidence="5">
    <location>
        <begin position="154"/>
        <end position="274"/>
    </location>
</feature>
<dbReference type="Gene3D" id="1.10.1040.10">
    <property type="entry name" value="N-(1-d-carboxylethyl)-l-norvaline Dehydrogenase, domain 2"/>
    <property type="match status" value="1"/>
</dbReference>
<evidence type="ECO:0000313" key="7">
    <source>
        <dbReference type="Proteomes" id="UP001056336"/>
    </source>
</evidence>